<dbReference type="Pfam" id="PF22589">
    <property type="entry name" value="SPMIP1"/>
    <property type="match status" value="1"/>
</dbReference>
<comment type="caution">
    <text evidence="3">The sequence shown here is derived from an EMBL/GenBank/DDBJ whole genome shotgun (WGS) entry which is preliminary data.</text>
</comment>
<dbReference type="PANTHER" id="PTHR35826:SF1">
    <property type="entry name" value="PROTEIN ATP6V1FNB-LIKE"/>
    <property type="match status" value="1"/>
</dbReference>
<dbReference type="Proteomes" id="UP001200034">
    <property type="component" value="Unassembled WGS sequence"/>
</dbReference>
<gene>
    <name evidence="3" type="ORF">KR093_003069</name>
</gene>
<feature type="compositionally biased region" description="Low complexity" evidence="1">
    <location>
        <begin position="30"/>
        <end position="46"/>
    </location>
</feature>
<evidence type="ECO:0000313" key="4">
    <source>
        <dbReference type="Proteomes" id="UP001200034"/>
    </source>
</evidence>
<feature type="compositionally biased region" description="Polar residues" evidence="1">
    <location>
        <begin position="1"/>
        <end position="18"/>
    </location>
</feature>
<sequence length="188" mass="21097">MLNSQNKQVTTKFQNGRNSVPPKPIASRSTTTVATQTKAGKQTTAVNSQRCPAQGTAKELEPKPPAQPAANAELQKTKTLPNKLGSAAVGRRGAATVNKRSRPFVPTTSIFRPSTSKIFDYDLSREEKLHFLGWHNPMKSVPVHELQLLQNGQRVTYLETRYDRSPDLRYNYPEATSFRYGWFHRKGV</sequence>
<dbReference type="InterPro" id="IPR054323">
    <property type="entry name" value="SPMIP1_C"/>
</dbReference>
<dbReference type="EMBL" id="JAJJHW010000681">
    <property type="protein sequence ID" value="KAH8384620.1"/>
    <property type="molecule type" value="Genomic_DNA"/>
</dbReference>
<accession>A0AAD4PNV1</accession>
<evidence type="ECO:0000259" key="2">
    <source>
        <dbReference type="Pfam" id="PF22589"/>
    </source>
</evidence>
<evidence type="ECO:0000313" key="3">
    <source>
        <dbReference type="EMBL" id="KAH8384620.1"/>
    </source>
</evidence>
<dbReference type="PANTHER" id="PTHR35826">
    <property type="entry name" value="PROTEIN ATP6V1FNB-LIKE"/>
    <property type="match status" value="1"/>
</dbReference>
<feature type="region of interest" description="Disordered" evidence="1">
    <location>
        <begin position="1"/>
        <end position="70"/>
    </location>
</feature>
<name>A0AAD4PNV1_9MUSC</name>
<evidence type="ECO:0000256" key="1">
    <source>
        <dbReference type="SAM" id="MobiDB-lite"/>
    </source>
</evidence>
<protein>
    <recommendedName>
        <fullName evidence="2">Sperm microtubule inner protein 1 C-terminal domain-containing protein</fullName>
    </recommendedName>
</protein>
<feature type="domain" description="Sperm microtubule inner protein 1 C-terminal" evidence="2">
    <location>
        <begin position="124"/>
        <end position="184"/>
    </location>
</feature>
<proteinExistence type="predicted"/>
<keyword evidence="4" id="KW-1185">Reference proteome</keyword>
<organism evidence="3 4">
    <name type="scientific">Drosophila rubida</name>
    <dbReference type="NCBI Taxonomy" id="30044"/>
    <lineage>
        <taxon>Eukaryota</taxon>
        <taxon>Metazoa</taxon>
        <taxon>Ecdysozoa</taxon>
        <taxon>Arthropoda</taxon>
        <taxon>Hexapoda</taxon>
        <taxon>Insecta</taxon>
        <taxon>Pterygota</taxon>
        <taxon>Neoptera</taxon>
        <taxon>Endopterygota</taxon>
        <taxon>Diptera</taxon>
        <taxon>Brachycera</taxon>
        <taxon>Muscomorpha</taxon>
        <taxon>Ephydroidea</taxon>
        <taxon>Drosophilidae</taxon>
        <taxon>Drosophila</taxon>
    </lineage>
</organism>
<reference evidence="3" key="1">
    <citation type="journal article" date="2021" name="Mol. Ecol. Resour.">
        <title>Phylogenomic analyses of the genus Drosophila reveals genomic signals of climate adaptation.</title>
        <authorList>
            <person name="Li F."/>
            <person name="Rane R.V."/>
            <person name="Luria V."/>
            <person name="Xiong Z."/>
            <person name="Chen J."/>
            <person name="Li Z."/>
            <person name="Catullo R.A."/>
            <person name="Griffin P.C."/>
            <person name="Schiffer M."/>
            <person name="Pearce S."/>
            <person name="Lee S.F."/>
            <person name="McElroy K."/>
            <person name="Stocker A."/>
            <person name="Shirriffs J."/>
            <person name="Cockerell F."/>
            <person name="Coppin C."/>
            <person name="Sgro C.M."/>
            <person name="Karger A."/>
            <person name="Cain J.W."/>
            <person name="Weber J.A."/>
            <person name="Santpere G."/>
            <person name="Kirschner M.W."/>
            <person name="Hoffmann A.A."/>
            <person name="Oakeshott J.G."/>
            <person name="Zhang G."/>
        </authorList>
    </citation>
    <scope>NUCLEOTIDE SEQUENCE</scope>
    <source>
        <strain evidence="3">BGI-SZ-2011g</strain>
    </source>
</reference>
<dbReference type="AlphaFoldDB" id="A0AAD4PNV1"/>